<feature type="signal peptide" evidence="2">
    <location>
        <begin position="1"/>
        <end position="21"/>
    </location>
</feature>
<evidence type="ECO:0000256" key="2">
    <source>
        <dbReference type="SAM" id="SignalP"/>
    </source>
</evidence>
<feature type="compositionally biased region" description="Basic and acidic residues" evidence="1">
    <location>
        <begin position="73"/>
        <end position="84"/>
    </location>
</feature>
<sequence>MKSLKNPLLIFVFAATSFAVAAPPMESSEYIAPAEPYSVLRGSMVPCYGNREKGAGRNIYLRHLEGEECPKRVATPVRKDKPEDESVSPGIPFQQKTNL</sequence>
<dbReference type="RefSeq" id="WP_243535683.1">
    <property type="nucleotide sequence ID" value="NZ_CP093442.1"/>
</dbReference>
<evidence type="ECO:0000313" key="4">
    <source>
        <dbReference type="Proteomes" id="UP000830116"/>
    </source>
</evidence>
<keyword evidence="2" id="KW-0732">Signal</keyword>
<name>A0ABY4C532_9BACT</name>
<keyword evidence="4" id="KW-1185">Reference proteome</keyword>
<reference evidence="3" key="1">
    <citation type="submission" date="2022-03" db="EMBL/GenBank/DDBJ databases">
        <title>Genome Identification and Characterization of new species Bdellovibrio reynosense LBG001 sp. nov. from a Mexico soil sample.</title>
        <authorList>
            <person name="Camilli A."/>
            <person name="Ajao Y."/>
            <person name="Guo X."/>
        </authorList>
    </citation>
    <scope>NUCLEOTIDE SEQUENCE</scope>
    <source>
        <strain evidence="3">LBG001</strain>
    </source>
</reference>
<evidence type="ECO:0000313" key="3">
    <source>
        <dbReference type="EMBL" id="UOF00072.1"/>
    </source>
</evidence>
<feature type="chain" id="PRO_5047429325" evidence="2">
    <location>
        <begin position="22"/>
        <end position="99"/>
    </location>
</feature>
<feature type="region of interest" description="Disordered" evidence="1">
    <location>
        <begin position="73"/>
        <end position="99"/>
    </location>
</feature>
<gene>
    <name evidence="3" type="ORF">MNR06_10200</name>
</gene>
<accession>A0ABY4C532</accession>
<proteinExistence type="predicted"/>
<protein>
    <submittedName>
        <fullName evidence="3">Uncharacterized protein</fullName>
    </submittedName>
</protein>
<evidence type="ECO:0000256" key="1">
    <source>
        <dbReference type="SAM" id="MobiDB-lite"/>
    </source>
</evidence>
<organism evidence="3 4">
    <name type="scientific">Bdellovibrio reynosensis</name>
    <dbReference type="NCBI Taxonomy" id="2835041"/>
    <lineage>
        <taxon>Bacteria</taxon>
        <taxon>Pseudomonadati</taxon>
        <taxon>Bdellovibrionota</taxon>
        <taxon>Bdellovibrionia</taxon>
        <taxon>Bdellovibrionales</taxon>
        <taxon>Pseudobdellovibrionaceae</taxon>
        <taxon>Bdellovibrio</taxon>
    </lineage>
</organism>
<dbReference type="Proteomes" id="UP000830116">
    <property type="component" value="Chromosome"/>
</dbReference>
<dbReference type="EMBL" id="CP093442">
    <property type="protein sequence ID" value="UOF00072.1"/>
    <property type="molecule type" value="Genomic_DNA"/>
</dbReference>